<feature type="domain" description="Metallo-beta-lactamase" evidence="1">
    <location>
        <begin position="97"/>
        <end position="288"/>
    </location>
</feature>
<dbReference type="PANTHER" id="PTHR30619">
    <property type="entry name" value="DNA INTERNALIZATION/COMPETENCE PROTEIN COMEC/REC2"/>
    <property type="match status" value="1"/>
</dbReference>
<protein>
    <submittedName>
        <fullName evidence="3">MBL fold metallo-hydrolase</fullName>
    </submittedName>
</protein>
<dbReference type="Proteomes" id="UP000325517">
    <property type="component" value="Chromosome"/>
</dbReference>
<gene>
    <name evidence="3" type="ORF">PB01_17595</name>
</gene>
<dbReference type="InterPro" id="IPR008613">
    <property type="entry name" value="Excalibur_Ca-bd_domain"/>
</dbReference>
<dbReference type="GO" id="GO:0016787">
    <property type="term" value="F:hydrolase activity"/>
    <property type="evidence" value="ECO:0007669"/>
    <property type="project" value="UniProtKB-KW"/>
</dbReference>
<dbReference type="AlphaFoldDB" id="A0A5J6ST55"/>
<dbReference type="InterPro" id="IPR035681">
    <property type="entry name" value="ComA-like_MBL"/>
</dbReference>
<accession>A0A5J6ST55</accession>
<dbReference type="InterPro" id="IPR036866">
    <property type="entry name" value="RibonucZ/Hydroxyglut_hydro"/>
</dbReference>
<reference evidence="3 4" key="1">
    <citation type="submission" date="2018-07" db="EMBL/GenBank/DDBJ databases">
        <title>Complete genome sequence of Psychrobacillus sp. PB01, isolated from iceberg, and comparative genome analysis of Psychrobacillus strains.</title>
        <authorList>
            <person name="Lee P.C."/>
        </authorList>
    </citation>
    <scope>NUCLEOTIDE SEQUENCE [LARGE SCALE GENOMIC DNA]</scope>
    <source>
        <strain evidence="3 4">PB01</strain>
    </source>
</reference>
<name>A0A5J6ST55_9BACI</name>
<dbReference type="CDD" id="cd07731">
    <property type="entry name" value="ComA-like_MBL-fold"/>
    <property type="match status" value="1"/>
</dbReference>
<proteinExistence type="predicted"/>
<dbReference type="SUPFAM" id="SSF56281">
    <property type="entry name" value="Metallo-hydrolase/oxidoreductase"/>
    <property type="match status" value="1"/>
</dbReference>
<dbReference type="Pfam" id="PF00753">
    <property type="entry name" value="Lactamase_B"/>
    <property type="match status" value="1"/>
</dbReference>
<organism evidence="3 4">
    <name type="scientific">Psychrobacillus glaciei</name>
    <dbReference type="NCBI Taxonomy" id="2283160"/>
    <lineage>
        <taxon>Bacteria</taxon>
        <taxon>Bacillati</taxon>
        <taxon>Bacillota</taxon>
        <taxon>Bacilli</taxon>
        <taxon>Bacillales</taxon>
        <taxon>Bacillaceae</taxon>
        <taxon>Psychrobacillus</taxon>
    </lineage>
</organism>
<keyword evidence="3" id="KW-0378">Hydrolase</keyword>
<dbReference type="InterPro" id="IPR052159">
    <property type="entry name" value="Competence_DNA_uptake"/>
</dbReference>
<dbReference type="Gene3D" id="3.60.15.10">
    <property type="entry name" value="Ribonuclease Z/Hydroxyacylglutathione hydrolase-like"/>
    <property type="match status" value="1"/>
</dbReference>
<evidence type="ECO:0000313" key="3">
    <source>
        <dbReference type="EMBL" id="QFG01239.1"/>
    </source>
</evidence>
<dbReference type="Pfam" id="PF05901">
    <property type="entry name" value="Excalibur"/>
    <property type="match status" value="1"/>
</dbReference>
<feature type="domain" description="Excalibur calcium-binding" evidence="2">
    <location>
        <begin position="355"/>
        <end position="391"/>
    </location>
</feature>
<dbReference type="SMART" id="SM00894">
    <property type="entry name" value="Excalibur"/>
    <property type="match status" value="1"/>
</dbReference>
<evidence type="ECO:0000259" key="2">
    <source>
        <dbReference type="SMART" id="SM00894"/>
    </source>
</evidence>
<dbReference type="InterPro" id="IPR001279">
    <property type="entry name" value="Metallo-B-lactamas"/>
</dbReference>
<sequence length="392" mass="42106">MWGKTELKKGQIGKVTVLSNTSLLDNNLKSVRTVKKGDEYRVYSYKSTNGGLYGLGGGQFVKKGSSIKYETPSKSKLALLNMVSKNPLEVHFIDVGQGDSILIKTANGKTMLVDGGKKGSHVVSFLSSKGVRKLDYVVATHPDADHIGGLVDVLHSYSVGTFINSGKAHTTQTYAELLTLVGDRNIKYKVPKIGDKISLDENIDITVLNANENASDTNDASIVLKVTYGQVSFLLTGDAGTNMEEQMYKKFNVQSTVLKAGHHGSDTSSSSAFIQRVKPQVTILSYGKDNSYGHPHAAVVSRLKNVGSKIYSTAESGSITVTTNGVTYSVSAKPWTGSGTGVVTSKPAPPTAQIVFSNCTELRKVYPNGVSKSNAAYQTKMDRDNDGWACEK</sequence>
<evidence type="ECO:0000259" key="1">
    <source>
        <dbReference type="SMART" id="SM00849"/>
    </source>
</evidence>
<keyword evidence="4" id="KW-1185">Reference proteome</keyword>
<dbReference type="SMART" id="SM00849">
    <property type="entry name" value="Lactamase_B"/>
    <property type="match status" value="1"/>
</dbReference>
<evidence type="ECO:0000313" key="4">
    <source>
        <dbReference type="Proteomes" id="UP000325517"/>
    </source>
</evidence>
<dbReference type="PANTHER" id="PTHR30619:SF7">
    <property type="entry name" value="BETA-LACTAMASE DOMAIN PROTEIN"/>
    <property type="match status" value="1"/>
</dbReference>
<dbReference type="EMBL" id="CP031223">
    <property type="protein sequence ID" value="QFG01239.1"/>
    <property type="molecule type" value="Genomic_DNA"/>
</dbReference>
<dbReference type="KEGG" id="psyo:PB01_17595"/>